<protein>
    <submittedName>
        <fullName evidence="1">Uncharacterized protein</fullName>
    </submittedName>
</protein>
<evidence type="ECO:0000313" key="1">
    <source>
        <dbReference type="EMBL" id="OMJ24880.1"/>
    </source>
</evidence>
<organism evidence="1 2">
    <name type="scientific">Smittium culicis</name>
    <dbReference type="NCBI Taxonomy" id="133412"/>
    <lineage>
        <taxon>Eukaryota</taxon>
        <taxon>Fungi</taxon>
        <taxon>Fungi incertae sedis</taxon>
        <taxon>Zoopagomycota</taxon>
        <taxon>Kickxellomycotina</taxon>
        <taxon>Harpellomycetes</taxon>
        <taxon>Harpellales</taxon>
        <taxon>Legeriomycetaceae</taxon>
        <taxon>Smittium</taxon>
    </lineage>
</organism>
<gene>
    <name evidence="1" type="ORF">AYI70_g1288</name>
</gene>
<sequence>MTEISAHELALLECEPVLVGHSIVVFVHQFNQAASYLLPKLNKVHSQIVGLRFAARIRPEHRRQTKAAAARQLKVAHTGNVHYLKGILLAYLHIDFKHVQKLAHIQNSVYQKPICISLYFKVLEKTVGLKQLQHLVDNIEFKRAVDWSWTAHFRSERKKRNTAENLRNIGKTVE</sequence>
<dbReference type="Proteomes" id="UP000187283">
    <property type="component" value="Unassembled WGS sequence"/>
</dbReference>
<keyword evidence="2" id="KW-1185">Reference proteome</keyword>
<accession>A0A1R1YDC6</accession>
<reference evidence="1 2" key="1">
    <citation type="submission" date="2017-01" db="EMBL/GenBank/DDBJ databases">
        <authorList>
            <person name="Mah S.A."/>
            <person name="Swanson W.J."/>
            <person name="Moy G.W."/>
            <person name="Vacquier V.D."/>
        </authorList>
    </citation>
    <scope>NUCLEOTIDE SEQUENCE [LARGE SCALE GENOMIC DNA]</scope>
    <source>
        <strain evidence="1 2">GSMNP</strain>
    </source>
</reference>
<comment type="caution">
    <text evidence="1">The sequence shown here is derived from an EMBL/GenBank/DDBJ whole genome shotgun (WGS) entry which is preliminary data.</text>
</comment>
<proteinExistence type="predicted"/>
<evidence type="ECO:0000313" key="2">
    <source>
        <dbReference type="Proteomes" id="UP000187283"/>
    </source>
</evidence>
<dbReference type="EMBL" id="LSSN01000263">
    <property type="protein sequence ID" value="OMJ24880.1"/>
    <property type="molecule type" value="Genomic_DNA"/>
</dbReference>
<name>A0A1R1YDC6_9FUNG</name>
<dbReference type="AlphaFoldDB" id="A0A1R1YDC6"/>